<keyword evidence="2" id="KW-0472">Membrane</keyword>
<evidence type="ECO:0000313" key="4">
    <source>
        <dbReference type="Proteomes" id="UP000807504"/>
    </source>
</evidence>
<proteinExistence type="predicted"/>
<evidence type="ECO:0000256" key="2">
    <source>
        <dbReference type="SAM" id="Phobius"/>
    </source>
</evidence>
<name>A0A8T0EJ77_ARGBR</name>
<reference evidence="3" key="2">
    <citation type="submission" date="2020-06" db="EMBL/GenBank/DDBJ databases">
        <authorList>
            <person name="Sheffer M."/>
        </authorList>
    </citation>
    <scope>NUCLEOTIDE SEQUENCE</scope>
</reference>
<protein>
    <submittedName>
        <fullName evidence="3">Uncharacterized protein</fullName>
    </submittedName>
</protein>
<dbReference type="EMBL" id="JABXBU010002228">
    <property type="protein sequence ID" value="KAF8771398.1"/>
    <property type="molecule type" value="Genomic_DNA"/>
</dbReference>
<dbReference type="AlphaFoldDB" id="A0A8T0EJ77"/>
<keyword evidence="2" id="KW-1133">Transmembrane helix</keyword>
<dbReference type="Proteomes" id="UP000807504">
    <property type="component" value="Unassembled WGS sequence"/>
</dbReference>
<feature type="region of interest" description="Disordered" evidence="1">
    <location>
        <begin position="48"/>
        <end position="69"/>
    </location>
</feature>
<sequence>MGKAADLSDFDRGQIAMARRLGTSISETARLVVVRDLQLLVLMQRGNDGESNSRRHGVGRPHAIKEKSRRRLSRMDSRLIINISRKYKIIVCKPAQAPKNCAHSLVLSFHGMTATLLLFFKQRVLTVEINFPHVLDSVPLSVRVQYNFGVVMYKIGRTKVVRVYYQLLIARIAGILPLTFYTKSDKTIVRNPLVTACSRACGSFTGGLLMSTYGATTAFQVIGAANGVAFLLYSTYQYLRRSQKLRRFDVS</sequence>
<feature type="transmembrane region" description="Helical" evidence="2">
    <location>
        <begin position="163"/>
        <end position="182"/>
    </location>
</feature>
<gene>
    <name evidence="3" type="ORF">HNY73_018823</name>
</gene>
<keyword evidence="4" id="KW-1185">Reference proteome</keyword>
<organism evidence="3 4">
    <name type="scientific">Argiope bruennichi</name>
    <name type="common">Wasp spider</name>
    <name type="synonym">Aranea bruennichi</name>
    <dbReference type="NCBI Taxonomy" id="94029"/>
    <lineage>
        <taxon>Eukaryota</taxon>
        <taxon>Metazoa</taxon>
        <taxon>Ecdysozoa</taxon>
        <taxon>Arthropoda</taxon>
        <taxon>Chelicerata</taxon>
        <taxon>Arachnida</taxon>
        <taxon>Araneae</taxon>
        <taxon>Araneomorphae</taxon>
        <taxon>Entelegynae</taxon>
        <taxon>Araneoidea</taxon>
        <taxon>Araneidae</taxon>
        <taxon>Argiope</taxon>
    </lineage>
</organism>
<feature type="transmembrane region" description="Helical" evidence="2">
    <location>
        <begin position="218"/>
        <end position="239"/>
    </location>
</feature>
<evidence type="ECO:0000256" key="1">
    <source>
        <dbReference type="SAM" id="MobiDB-lite"/>
    </source>
</evidence>
<comment type="caution">
    <text evidence="3">The sequence shown here is derived from an EMBL/GenBank/DDBJ whole genome shotgun (WGS) entry which is preliminary data.</text>
</comment>
<accession>A0A8T0EJ77</accession>
<evidence type="ECO:0000313" key="3">
    <source>
        <dbReference type="EMBL" id="KAF8771398.1"/>
    </source>
</evidence>
<keyword evidence="2" id="KW-0812">Transmembrane</keyword>
<reference evidence="3" key="1">
    <citation type="journal article" date="2020" name="bioRxiv">
        <title>Chromosome-level reference genome of the European wasp spider Argiope bruennichi: a resource for studies on range expansion and evolutionary adaptation.</title>
        <authorList>
            <person name="Sheffer M.M."/>
            <person name="Hoppe A."/>
            <person name="Krehenwinkel H."/>
            <person name="Uhl G."/>
            <person name="Kuss A.W."/>
            <person name="Jensen L."/>
            <person name="Jensen C."/>
            <person name="Gillespie R.G."/>
            <person name="Hoff K.J."/>
            <person name="Prost S."/>
        </authorList>
    </citation>
    <scope>NUCLEOTIDE SEQUENCE</scope>
</reference>